<proteinExistence type="predicted"/>
<evidence type="ECO:0000313" key="2">
    <source>
        <dbReference type="EMBL" id="SNV51132.1"/>
    </source>
</evidence>
<protein>
    <submittedName>
        <fullName evidence="2">Uncharacterized protein</fullName>
    </submittedName>
</protein>
<gene>
    <name evidence="2" type="ORF">SAMEA4412673_02283</name>
</gene>
<name>A0AAJ4XBW9_9SPHI</name>
<organism evidence="2 3">
    <name type="scientific">Sphingobacterium mizutaii</name>
    <dbReference type="NCBI Taxonomy" id="1010"/>
    <lineage>
        <taxon>Bacteria</taxon>
        <taxon>Pseudomonadati</taxon>
        <taxon>Bacteroidota</taxon>
        <taxon>Sphingobacteriia</taxon>
        <taxon>Sphingobacteriales</taxon>
        <taxon>Sphingobacteriaceae</taxon>
        <taxon>Sphingobacterium</taxon>
    </lineage>
</organism>
<reference evidence="2 3" key="1">
    <citation type="submission" date="2017-06" db="EMBL/GenBank/DDBJ databases">
        <authorList>
            <consortium name="Pathogen Informatics"/>
        </authorList>
    </citation>
    <scope>NUCLEOTIDE SEQUENCE [LARGE SCALE GENOMIC DNA]</scope>
    <source>
        <strain evidence="2 3">NCTC12149</strain>
    </source>
</reference>
<feature type="transmembrane region" description="Helical" evidence="1">
    <location>
        <begin position="142"/>
        <end position="162"/>
    </location>
</feature>
<dbReference type="KEGG" id="smiz:4412673_02283"/>
<keyword evidence="1" id="KW-1133">Transmembrane helix</keyword>
<dbReference type="AlphaFoldDB" id="A0AAJ4XBW9"/>
<dbReference type="RefSeq" id="WP_093096862.1">
    <property type="nucleotide sequence ID" value="NZ_FNGK01000001.1"/>
</dbReference>
<keyword evidence="1" id="KW-0472">Membrane</keyword>
<dbReference type="Proteomes" id="UP000215355">
    <property type="component" value="Chromosome 1"/>
</dbReference>
<evidence type="ECO:0000256" key="1">
    <source>
        <dbReference type="SAM" id="Phobius"/>
    </source>
</evidence>
<sequence>MVIISNKEDLIELMERVFEKYEKESGDILIRNTNRENYGKLARVLSEISRQLPYTSADLAHDPYEEDAQPNLDYPNRKYDITGGQLKDAYFGIVSNPRPYLIDACLIYLTGKGSKANHDKEFAKPLRRKSLLYGNLVLKPKVLLLLLLTSLTVILLLGLIILRLNRKEKGIEVAYSPSASEIKALSGIWLYYTGAPQARSNEPNRFRQFVNNIVEIKYHKGKFEFIRHGANINHYGYMVYNSPAIVSIHSYVSRKKNGEVLSPSHSLGRLDTLKKRMVALSTTWSFESDNRDEIIAIRNLYHKVADAGSLNQIINTQENAACNCKIIEWRHGNSTKQYKLQYKHLDKDENEELKSHLNEESILLLNPRKDVVLLE</sequence>
<dbReference type="EMBL" id="LT906468">
    <property type="protein sequence ID" value="SNV51132.1"/>
    <property type="molecule type" value="Genomic_DNA"/>
</dbReference>
<evidence type="ECO:0000313" key="3">
    <source>
        <dbReference type="Proteomes" id="UP000215355"/>
    </source>
</evidence>
<keyword evidence="1" id="KW-0812">Transmembrane</keyword>
<accession>A0AAJ4XBW9</accession>